<dbReference type="SUPFAM" id="SSF53335">
    <property type="entry name" value="S-adenosyl-L-methionine-dependent methyltransferases"/>
    <property type="match status" value="1"/>
</dbReference>
<dbReference type="CDD" id="cd02440">
    <property type="entry name" value="AdoMet_MTases"/>
    <property type="match status" value="1"/>
</dbReference>
<feature type="domain" description="MnmC-like methyltransferase" evidence="1">
    <location>
        <begin position="146"/>
        <end position="224"/>
    </location>
</feature>
<proteinExistence type="predicted"/>
<comment type="caution">
    <text evidence="2">The sequence shown here is derived from an EMBL/GenBank/DDBJ whole genome shotgun (WGS) entry which is preliminary data.</text>
</comment>
<evidence type="ECO:0000313" key="2">
    <source>
        <dbReference type="EMBL" id="MBP1839588.1"/>
    </source>
</evidence>
<dbReference type="EMBL" id="JAGGJQ010000003">
    <property type="protein sequence ID" value="MBP1839588.1"/>
    <property type="molecule type" value="Genomic_DNA"/>
</dbReference>
<sequence>MERKFITTADGSSTIYLPELDETYHSRHGAIQEALHVFIKAGLYYTLEHKESSESLSVLEIGFGTGLNAFLTCLEAETLHCKIEYTGVEAYPITAEDLHHINYAQSIQDGRFEGLFNKLHECSWDTKHDITSSFLLTKQQKSFNNIEDNALHDIIYFDAFGPRVQPDLWGESVFKIMYKALKPGGVLVTYCAQGNARRAMQAVGFNVVRIPGPPGKREMLRANKI</sequence>
<reference evidence="2" key="1">
    <citation type="submission" date="2021-03" db="EMBL/GenBank/DDBJ databases">
        <title>Genomic Encyclopedia of Type Strains, Phase IV (KMG-IV): sequencing the most valuable type-strain genomes for metagenomic binning, comparative biology and taxonomic classification.</title>
        <authorList>
            <person name="Goeker M."/>
        </authorList>
    </citation>
    <scope>NUCLEOTIDE SEQUENCE</scope>
    <source>
        <strain evidence="2">DSM 15523</strain>
        <strain evidence="3 5">DSM 16476</strain>
    </source>
</reference>
<protein>
    <submittedName>
        <fullName evidence="2">tRNA U34 5-methylaminomethyl-2-thiouridine-forming methyltransferase MnmC</fullName>
    </submittedName>
</protein>
<dbReference type="EMBL" id="JAUSUU010000003">
    <property type="protein sequence ID" value="MDQ0334892.1"/>
    <property type="molecule type" value="Genomic_DNA"/>
</dbReference>
<keyword evidence="2" id="KW-0489">Methyltransferase</keyword>
<dbReference type="PANTHER" id="PTHR39963">
    <property type="entry name" value="SLL0983 PROTEIN"/>
    <property type="match status" value="1"/>
</dbReference>
<organism evidence="2 4">
    <name type="scientific">Formosa algae</name>
    <dbReference type="NCBI Taxonomy" id="225843"/>
    <lineage>
        <taxon>Bacteria</taxon>
        <taxon>Pseudomonadati</taxon>
        <taxon>Bacteroidota</taxon>
        <taxon>Flavobacteriia</taxon>
        <taxon>Flavobacteriales</taxon>
        <taxon>Flavobacteriaceae</taxon>
        <taxon>Formosa</taxon>
    </lineage>
</organism>
<evidence type="ECO:0000313" key="5">
    <source>
        <dbReference type="Proteomes" id="UP001231587"/>
    </source>
</evidence>
<dbReference type="InterPro" id="IPR008471">
    <property type="entry name" value="MnmC-like_methylTransf"/>
</dbReference>
<accession>A0A9X0YMF0</accession>
<dbReference type="GO" id="GO:0032259">
    <property type="term" value="P:methylation"/>
    <property type="evidence" value="ECO:0007669"/>
    <property type="project" value="UniProtKB-KW"/>
</dbReference>
<keyword evidence="5" id="KW-1185">Reference proteome</keyword>
<dbReference type="Gene3D" id="3.40.50.150">
    <property type="entry name" value="Vaccinia Virus protein VP39"/>
    <property type="match status" value="1"/>
</dbReference>
<dbReference type="GO" id="GO:0016645">
    <property type="term" value="F:oxidoreductase activity, acting on the CH-NH group of donors"/>
    <property type="evidence" value="ECO:0007669"/>
    <property type="project" value="InterPro"/>
</dbReference>
<keyword evidence="2" id="KW-0808">Transferase</keyword>
<evidence type="ECO:0000259" key="1">
    <source>
        <dbReference type="Pfam" id="PF05430"/>
    </source>
</evidence>
<dbReference type="Pfam" id="PF05430">
    <property type="entry name" value="Methyltransf_30"/>
    <property type="match status" value="1"/>
</dbReference>
<dbReference type="Proteomes" id="UP001138672">
    <property type="component" value="Unassembled WGS sequence"/>
</dbReference>
<name>A0A9X0YMF0_9FLAO</name>
<dbReference type="RefSeq" id="WP_057781406.1">
    <property type="nucleotide sequence ID" value="NZ_JAGGJQ010000003.1"/>
</dbReference>
<gene>
    <name evidence="2" type="ORF">J2Z56_001499</name>
    <name evidence="3" type="ORF">J2Z57_001325</name>
</gene>
<dbReference type="InterPro" id="IPR029063">
    <property type="entry name" value="SAM-dependent_MTases_sf"/>
</dbReference>
<dbReference type="NCBIfam" id="NF033855">
    <property type="entry name" value="tRNA_MNMC2"/>
    <property type="match status" value="1"/>
</dbReference>
<dbReference type="Proteomes" id="UP001231587">
    <property type="component" value="Unassembled WGS sequence"/>
</dbReference>
<dbReference type="GO" id="GO:0004808">
    <property type="term" value="F:tRNA (5-methylaminomethyl-2-thiouridylate)(34)-methyltransferase activity"/>
    <property type="evidence" value="ECO:0007669"/>
    <property type="project" value="InterPro"/>
</dbReference>
<evidence type="ECO:0000313" key="3">
    <source>
        <dbReference type="EMBL" id="MDQ0334892.1"/>
    </source>
</evidence>
<evidence type="ECO:0000313" key="4">
    <source>
        <dbReference type="Proteomes" id="UP001138672"/>
    </source>
</evidence>
<dbReference type="AlphaFoldDB" id="A0A9X0YMF0"/>
<dbReference type="OrthoDB" id="9786494at2"/>
<dbReference type="PANTHER" id="PTHR39963:SF1">
    <property type="entry name" value="MNMC-LIKE METHYLTRANSFERASE DOMAIN-CONTAINING PROTEIN"/>
    <property type="match status" value="1"/>
</dbReference>
<dbReference type="InterPro" id="IPR047785">
    <property type="entry name" value="tRNA_MNMC2"/>
</dbReference>